<dbReference type="InterPro" id="IPR005036">
    <property type="entry name" value="CBM21_dom"/>
</dbReference>
<keyword evidence="3" id="KW-1185">Reference proteome</keyword>
<dbReference type="EnsemblMetazoa" id="XM_021058396.2">
    <property type="protein sequence ID" value="XP_020914055.1"/>
    <property type="gene ID" value="LOC110251668"/>
</dbReference>
<evidence type="ECO:0000259" key="1">
    <source>
        <dbReference type="PROSITE" id="PS51159"/>
    </source>
</evidence>
<dbReference type="PROSITE" id="PS51159">
    <property type="entry name" value="CBM21"/>
    <property type="match status" value="1"/>
</dbReference>
<dbReference type="OMA" id="RENCSEW"/>
<accession>A0A913Y4M1</accession>
<dbReference type="Proteomes" id="UP000887567">
    <property type="component" value="Unplaced"/>
</dbReference>
<protein>
    <recommendedName>
        <fullName evidence="1">CBM21 domain-containing protein</fullName>
    </recommendedName>
</protein>
<dbReference type="GO" id="GO:0000164">
    <property type="term" value="C:protein phosphatase type 1 complex"/>
    <property type="evidence" value="ECO:0007669"/>
    <property type="project" value="TreeGrafter"/>
</dbReference>
<dbReference type="Pfam" id="PF03370">
    <property type="entry name" value="CBM_21"/>
    <property type="match status" value="1"/>
</dbReference>
<evidence type="ECO:0000313" key="2">
    <source>
        <dbReference type="EnsemblMetazoa" id="XP_020914055.1"/>
    </source>
</evidence>
<organism evidence="2 3">
    <name type="scientific">Exaiptasia diaphana</name>
    <name type="common">Tropical sea anemone</name>
    <name type="synonym">Aiptasia pulchella</name>
    <dbReference type="NCBI Taxonomy" id="2652724"/>
    <lineage>
        <taxon>Eukaryota</taxon>
        <taxon>Metazoa</taxon>
        <taxon>Cnidaria</taxon>
        <taxon>Anthozoa</taxon>
        <taxon>Hexacorallia</taxon>
        <taxon>Actiniaria</taxon>
        <taxon>Aiptasiidae</taxon>
        <taxon>Exaiptasia</taxon>
    </lineage>
</organism>
<dbReference type="GO" id="GO:2001069">
    <property type="term" value="F:glycogen binding"/>
    <property type="evidence" value="ECO:0007669"/>
    <property type="project" value="TreeGrafter"/>
</dbReference>
<sequence>MLASCLKRRPSDRTFCKKNNPMASPSRSLSCNSCSTGRTVKFADFFGKRLEYVKTITPNSSFEDFSSLEVYGDQERRKPLNFNRNIELRENCSEWKEAELPKAPKWSKPKENSVEFLCRYLPQPLFRTDFFQRFEKSSVLLENIFVSSSRNVLIGVIRVKNLAYKKEVFVRHTFNEWKEHKDEKAEFAYQCCDGRADKFLFQLRIHRSDSQQNRGAVQFAICCKMNIFEFWDNNNGSNYRAEYSTIL</sequence>
<dbReference type="RefSeq" id="XP_020914055.1">
    <property type="nucleotide sequence ID" value="XM_021058396.2"/>
</dbReference>
<dbReference type="KEGG" id="epa:110251668"/>
<dbReference type="AlphaFoldDB" id="A0A913Y4M1"/>
<evidence type="ECO:0000313" key="3">
    <source>
        <dbReference type="Proteomes" id="UP000887567"/>
    </source>
</evidence>
<dbReference type="Gene3D" id="2.60.40.2440">
    <property type="entry name" value="Carbohydrate binding type-21 domain"/>
    <property type="match status" value="1"/>
</dbReference>
<dbReference type="PANTHER" id="PTHR12307">
    <property type="entry name" value="PROTEIN PHOSPHATASE 1 REGULATORY SUBUNIT"/>
    <property type="match status" value="1"/>
</dbReference>
<dbReference type="OrthoDB" id="1881at2759"/>
<feature type="domain" description="CBM21" evidence="1">
    <location>
        <begin position="131"/>
        <end position="242"/>
    </location>
</feature>
<dbReference type="PANTHER" id="PTHR12307:SF53">
    <property type="entry name" value="PROTEIN PHOSPHATASE 1 REGULATORY SUBUNIT"/>
    <property type="match status" value="1"/>
</dbReference>
<dbReference type="InterPro" id="IPR038175">
    <property type="entry name" value="CBM21_dom_sf"/>
</dbReference>
<reference evidence="2" key="1">
    <citation type="submission" date="2022-11" db="UniProtKB">
        <authorList>
            <consortium name="EnsemblMetazoa"/>
        </authorList>
    </citation>
    <scope>IDENTIFICATION</scope>
</reference>
<name>A0A913Y4M1_EXADI</name>
<proteinExistence type="predicted"/>
<dbReference type="InterPro" id="IPR050782">
    <property type="entry name" value="PP1_regulatory_subunit_3"/>
</dbReference>
<dbReference type="GeneID" id="110251668"/>
<dbReference type="GO" id="GO:0008157">
    <property type="term" value="F:protein phosphatase 1 binding"/>
    <property type="evidence" value="ECO:0007669"/>
    <property type="project" value="TreeGrafter"/>
</dbReference>
<dbReference type="GO" id="GO:0005979">
    <property type="term" value="P:regulation of glycogen biosynthetic process"/>
    <property type="evidence" value="ECO:0007669"/>
    <property type="project" value="TreeGrafter"/>
</dbReference>